<feature type="compositionally biased region" description="Polar residues" evidence="1">
    <location>
        <begin position="146"/>
        <end position="159"/>
    </location>
</feature>
<dbReference type="GO" id="GO:0005085">
    <property type="term" value="F:guanyl-nucleotide exchange factor activity"/>
    <property type="evidence" value="ECO:0007669"/>
    <property type="project" value="InterPro"/>
</dbReference>
<proteinExistence type="predicted"/>
<feature type="domain" description="SEC7" evidence="2">
    <location>
        <begin position="345"/>
        <end position="583"/>
    </location>
</feature>
<dbReference type="EMBL" id="JAAAHW010000594">
    <property type="protein sequence ID" value="KAG0000779.1"/>
    <property type="molecule type" value="Genomic_DNA"/>
</dbReference>
<dbReference type="GO" id="GO:0032012">
    <property type="term" value="P:regulation of ARF protein signal transduction"/>
    <property type="evidence" value="ECO:0007669"/>
    <property type="project" value="InterPro"/>
</dbReference>
<keyword evidence="4" id="KW-1185">Reference proteome</keyword>
<evidence type="ECO:0000256" key="1">
    <source>
        <dbReference type="SAM" id="MobiDB-lite"/>
    </source>
</evidence>
<dbReference type="Pfam" id="PF01369">
    <property type="entry name" value="Sec7"/>
    <property type="match status" value="1"/>
</dbReference>
<gene>
    <name evidence="3" type="ORF">BGZ65_004061</name>
</gene>
<dbReference type="OrthoDB" id="430364at2759"/>
<dbReference type="SUPFAM" id="SSF50729">
    <property type="entry name" value="PH domain-like"/>
    <property type="match status" value="1"/>
</dbReference>
<feature type="compositionally biased region" description="Basic and acidic residues" evidence="1">
    <location>
        <begin position="1060"/>
        <end position="1072"/>
    </location>
</feature>
<evidence type="ECO:0000313" key="4">
    <source>
        <dbReference type="Proteomes" id="UP000749646"/>
    </source>
</evidence>
<dbReference type="Gene3D" id="2.30.29.30">
    <property type="entry name" value="Pleckstrin-homology domain (PH domain)/Phosphotyrosine-binding domain (PTB)"/>
    <property type="match status" value="1"/>
</dbReference>
<feature type="region of interest" description="Disordered" evidence="1">
    <location>
        <begin position="191"/>
        <end position="249"/>
    </location>
</feature>
<feature type="compositionally biased region" description="Low complexity" evidence="1">
    <location>
        <begin position="859"/>
        <end position="879"/>
    </location>
</feature>
<sequence length="1110" mass="122608">MPSKKSSNSNLSSSQSHSPTFGSPASEHGRRSIKTVGRDQPSDADIEHPESDQDGLEENQQQRWQIDYENNVPSQVELEAETDTARKQPRTSSWTGKIYPLFSMAGPAGSKEQGMYPGGVSSSINPPLRIKDHAIHPLSPVPASPGSGTSTPKLQQSRSPEIPPQKILFSSDLPSNFDINSIPPITASAVNQPLPPLPLPPPPTALPDQPRNRSKYIRTPESSRKVLRSDRPPIRPAPPFVEKKPVSLSNPPRKFVHHGKVLQVINNSTFKERYLFLFSDLLLIVKHMSDGHPTLDSRFQVKNVIELKMISLSLTRDKYDPKNGAAGAHSNRKISPKLVEFIHTFDHDPEAALKTYMKKQELDRNEFMGHLLFKTPELSKSQLALFLSTPVNKSVYRGFLDQCRFTGVLLDEALRTLLSRLSLPERASAQYTGGPSDRTFNRVDYLLNEFAKRWCKVNDNSAVFDAPIAHKLVIAMIVLNAQLHNNEGASLVKDQEEVGILVRPRVSSQPSTPTISSIAVMDSNLVVPLASSAQLYMTMELDDLSAFPNPTKESFVEMFQHLDQQRIVPKDTLHNIFLSISHQPLDIDSEKIGPNTANADSTGPAARKPLPLMISPSILPSRLVVKTASDTITITIPAPNPHFSIHLGGRDLKCEPPVLEFGSQRNQRFKITGLTCGKKTLTIQPKVTSEKGTPEQYYDLQNLPSKHTIAIEKQFMKYTFQISLLNDLGRRRRYLFGTSSGGERDDWTRALTECLHMVKGQNAVRLNQHTGLEQSIGLQVLKDILLGVEASDDDEAAPSQTNGPPEPSPVPIPPEGLPGKGASSRSTVSSNCGTIATTSGHPSPAMGAGVSTEWSRAHNNNNSSNSTNNNASNNASSTSPKDSWMCRMPKRGAIVPDRQGQELIKLVEHNSLMALMLGFMGNLGRDQRRHSEAIRRSEREEAERRAAAEAETETDEEYEDEEGQYDLDEEDEEAEDEEETMFERVRPGLNGRKNTMSSVEAAPVPTLFAPIEINVEHVPDTMARFSAVLRSPLVMGKKGTGDDTTRRNVGAPHEIQVPKQEQKQEQKQKQELMDSPVSAGPAEDSGEDGVVSVISGRGRKVKGKETWWTK</sequence>
<dbReference type="InterPro" id="IPR000904">
    <property type="entry name" value="Sec7_dom"/>
</dbReference>
<feature type="compositionally biased region" description="Basic and acidic residues" evidence="1">
    <location>
        <begin position="221"/>
        <end position="233"/>
    </location>
</feature>
<dbReference type="InterPro" id="IPR011993">
    <property type="entry name" value="PH-like_dom_sf"/>
</dbReference>
<evidence type="ECO:0000313" key="3">
    <source>
        <dbReference type="EMBL" id="KAG0000779.1"/>
    </source>
</evidence>
<feature type="compositionally biased region" description="Acidic residues" evidence="1">
    <location>
        <begin position="950"/>
        <end position="980"/>
    </location>
</feature>
<dbReference type="AlphaFoldDB" id="A0A9P6MHM2"/>
<feature type="region of interest" description="Disordered" evidence="1">
    <location>
        <begin position="926"/>
        <end position="997"/>
    </location>
</feature>
<evidence type="ECO:0000259" key="2">
    <source>
        <dbReference type="PROSITE" id="PS50190"/>
    </source>
</evidence>
<dbReference type="Proteomes" id="UP000749646">
    <property type="component" value="Unassembled WGS sequence"/>
</dbReference>
<dbReference type="PROSITE" id="PS50190">
    <property type="entry name" value="SEC7"/>
    <property type="match status" value="1"/>
</dbReference>
<dbReference type="Gene3D" id="1.10.1000.11">
    <property type="entry name" value="Arf Nucleotide-binding Site Opener,domain 2"/>
    <property type="match status" value="1"/>
</dbReference>
<feature type="region of interest" description="Disordered" evidence="1">
    <location>
        <begin position="1"/>
        <end position="165"/>
    </location>
</feature>
<dbReference type="InterPro" id="IPR035999">
    <property type="entry name" value="Sec7_dom_sf"/>
</dbReference>
<feature type="compositionally biased region" description="Basic and acidic residues" evidence="1">
    <location>
        <begin position="926"/>
        <end position="948"/>
    </location>
</feature>
<dbReference type="InterPro" id="IPR023394">
    <property type="entry name" value="Sec7_C_sf"/>
</dbReference>
<feature type="compositionally biased region" description="Basic and acidic residues" evidence="1">
    <location>
        <begin position="36"/>
        <end position="51"/>
    </location>
</feature>
<name>A0A9P6MHM2_9FUNG</name>
<dbReference type="SMART" id="SM00222">
    <property type="entry name" value="Sec7"/>
    <property type="match status" value="1"/>
</dbReference>
<dbReference type="PANTHER" id="PTHR10663:SF405">
    <property type="entry name" value="ARF GUANINE NUCLEOTIDE EXCHANGE FACTOR SYT1"/>
    <property type="match status" value="1"/>
</dbReference>
<organism evidence="3 4">
    <name type="scientific">Modicella reniformis</name>
    <dbReference type="NCBI Taxonomy" id="1440133"/>
    <lineage>
        <taxon>Eukaryota</taxon>
        <taxon>Fungi</taxon>
        <taxon>Fungi incertae sedis</taxon>
        <taxon>Mucoromycota</taxon>
        <taxon>Mortierellomycotina</taxon>
        <taxon>Mortierellomycetes</taxon>
        <taxon>Mortierellales</taxon>
        <taxon>Mortierellaceae</taxon>
        <taxon>Modicella</taxon>
    </lineage>
</organism>
<dbReference type="PANTHER" id="PTHR10663">
    <property type="entry name" value="GUANYL-NUCLEOTIDE EXCHANGE FACTOR"/>
    <property type="match status" value="1"/>
</dbReference>
<feature type="region of interest" description="Disordered" evidence="1">
    <location>
        <begin position="1034"/>
        <end position="1110"/>
    </location>
</feature>
<feature type="compositionally biased region" description="Pro residues" evidence="1">
    <location>
        <begin position="193"/>
        <end position="205"/>
    </location>
</feature>
<protein>
    <recommendedName>
        <fullName evidence="2">SEC7 domain-containing protein</fullName>
    </recommendedName>
</protein>
<dbReference type="SUPFAM" id="SSF48425">
    <property type="entry name" value="Sec7 domain"/>
    <property type="match status" value="1"/>
</dbReference>
<feature type="compositionally biased region" description="Pro residues" evidence="1">
    <location>
        <begin position="804"/>
        <end position="816"/>
    </location>
</feature>
<feature type="compositionally biased region" description="Low complexity" evidence="1">
    <location>
        <begin position="1"/>
        <end position="18"/>
    </location>
</feature>
<feature type="region of interest" description="Disordered" evidence="1">
    <location>
        <begin position="793"/>
        <end position="886"/>
    </location>
</feature>
<feature type="compositionally biased region" description="Polar residues" evidence="1">
    <location>
        <begin position="823"/>
        <end position="841"/>
    </location>
</feature>
<comment type="caution">
    <text evidence="3">The sequence shown here is derived from an EMBL/GenBank/DDBJ whole genome shotgun (WGS) entry which is preliminary data.</text>
</comment>
<reference evidence="3" key="1">
    <citation type="journal article" date="2020" name="Fungal Divers.">
        <title>Resolving the Mortierellaceae phylogeny through synthesis of multi-gene phylogenetics and phylogenomics.</title>
        <authorList>
            <person name="Vandepol N."/>
            <person name="Liber J."/>
            <person name="Desiro A."/>
            <person name="Na H."/>
            <person name="Kennedy M."/>
            <person name="Barry K."/>
            <person name="Grigoriev I.V."/>
            <person name="Miller A.N."/>
            <person name="O'Donnell K."/>
            <person name="Stajich J.E."/>
            <person name="Bonito G."/>
        </authorList>
    </citation>
    <scope>NUCLEOTIDE SEQUENCE</scope>
    <source>
        <strain evidence="3">MES-2147</strain>
    </source>
</reference>
<accession>A0A9P6MHM2</accession>